<comment type="caution">
    <text evidence="1">The sequence shown here is derived from an EMBL/GenBank/DDBJ whole genome shotgun (WGS) entry which is preliminary data.</text>
</comment>
<sequence length="184" mass="20405">MVILQDPPPWQWTVVLMSCRATMARISSCDGTFSRPRVFLRESRAKAATLLEGRKVQDMQARIFQLQMFPGLPGSGGRVVCFISWQYSSSLRGFRSWPVCSRPWISGTGSDTPSSSHLDVQDELLRGRVDRGFGVDDVLDGVGPTRGLVQKLGVQTSLSSGSTTEHRLFRTSVPSFRALRSELL</sequence>
<dbReference type="AlphaFoldDB" id="A0A7J5Z7I5"/>
<name>A0A7J5Z7I5_DISMA</name>
<keyword evidence="2" id="KW-1185">Reference proteome</keyword>
<reference evidence="1 2" key="1">
    <citation type="submission" date="2020-03" db="EMBL/GenBank/DDBJ databases">
        <title>Dissostichus mawsoni Genome sequencing and assembly.</title>
        <authorList>
            <person name="Park H."/>
        </authorList>
    </citation>
    <scope>NUCLEOTIDE SEQUENCE [LARGE SCALE GENOMIC DNA]</scope>
    <source>
        <strain evidence="1">DM0001</strain>
        <tissue evidence="1">Muscle</tissue>
    </source>
</reference>
<dbReference type="EMBL" id="JAAKFY010000004">
    <property type="protein sequence ID" value="KAF3857774.1"/>
    <property type="molecule type" value="Genomic_DNA"/>
</dbReference>
<proteinExistence type="predicted"/>
<protein>
    <submittedName>
        <fullName evidence="1">Uncharacterized protein</fullName>
    </submittedName>
</protein>
<dbReference type="Proteomes" id="UP000518266">
    <property type="component" value="Unassembled WGS sequence"/>
</dbReference>
<gene>
    <name evidence="1" type="ORF">F7725_010975</name>
</gene>
<organism evidence="1 2">
    <name type="scientific">Dissostichus mawsoni</name>
    <name type="common">Antarctic cod</name>
    <dbReference type="NCBI Taxonomy" id="36200"/>
    <lineage>
        <taxon>Eukaryota</taxon>
        <taxon>Metazoa</taxon>
        <taxon>Chordata</taxon>
        <taxon>Craniata</taxon>
        <taxon>Vertebrata</taxon>
        <taxon>Euteleostomi</taxon>
        <taxon>Actinopterygii</taxon>
        <taxon>Neopterygii</taxon>
        <taxon>Teleostei</taxon>
        <taxon>Neoteleostei</taxon>
        <taxon>Acanthomorphata</taxon>
        <taxon>Eupercaria</taxon>
        <taxon>Perciformes</taxon>
        <taxon>Notothenioidei</taxon>
        <taxon>Nototheniidae</taxon>
        <taxon>Dissostichus</taxon>
    </lineage>
</organism>
<evidence type="ECO:0000313" key="1">
    <source>
        <dbReference type="EMBL" id="KAF3857774.1"/>
    </source>
</evidence>
<accession>A0A7J5Z7I5</accession>
<evidence type="ECO:0000313" key="2">
    <source>
        <dbReference type="Proteomes" id="UP000518266"/>
    </source>
</evidence>